<protein>
    <submittedName>
        <fullName evidence="1">Uncharacterized protein</fullName>
    </submittedName>
</protein>
<sequence length="68" mass="7434">MKKLFYLFLGIILFISVVYIRDCSDVTITAISFSSTFQSNSCITATLGGASVQNPTSKQHSLNLLQEA</sequence>
<accession>A0A1M4TVS8</accession>
<evidence type="ECO:0000313" key="2">
    <source>
        <dbReference type="Proteomes" id="UP000184480"/>
    </source>
</evidence>
<organism evidence="1 2">
    <name type="scientific">Dysgonomonas macrotermitis</name>
    <dbReference type="NCBI Taxonomy" id="1346286"/>
    <lineage>
        <taxon>Bacteria</taxon>
        <taxon>Pseudomonadati</taxon>
        <taxon>Bacteroidota</taxon>
        <taxon>Bacteroidia</taxon>
        <taxon>Bacteroidales</taxon>
        <taxon>Dysgonomonadaceae</taxon>
        <taxon>Dysgonomonas</taxon>
    </lineage>
</organism>
<gene>
    <name evidence="1" type="ORF">SAMN05444362_101433</name>
</gene>
<reference evidence="2" key="1">
    <citation type="submission" date="2016-11" db="EMBL/GenBank/DDBJ databases">
        <authorList>
            <person name="Varghese N."/>
            <person name="Submissions S."/>
        </authorList>
    </citation>
    <scope>NUCLEOTIDE SEQUENCE [LARGE SCALE GENOMIC DNA]</scope>
    <source>
        <strain evidence="2">DSM 27370</strain>
    </source>
</reference>
<dbReference type="Proteomes" id="UP000184480">
    <property type="component" value="Unassembled WGS sequence"/>
</dbReference>
<dbReference type="STRING" id="1346286.SAMN05444362_101433"/>
<name>A0A1M4TVS8_9BACT</name>
<dbReference type="RefSeq" id="WP_062175515.1">
    <property type="nucleotide sequence ID" value="NZ_BBXL01000001.1"/>
</dbReference>
<proteinExistence type="predicted"/>
<keyword evidence="2" id="KW-1185">Reference proteome</keyword>
<dbReference type="AlphaFoldDB" id="A0A1M4TVS8"/>
<dbReference type="EMBL" id="FQUC01000001">
    <property type="protein sequence ID" value="SHE48540.1"/>
    <property type="molecule type" value="Genomic_DNA"/>
</dbReference>
<evidence type="ECO:0000313" key="1">
    <source>
        <dbReference type="EMBL" id="SHE48540.1"/>
    </source>
</evidence>